<protein>
    <submittedName>
        <fullName evidence="2">Replication protein A 70 kDa, Meiotic and somatic DNA repair</fullName>
    </submittedName>
</protein>
<dbReference type="Proteomes" id="UP000250235">
    <property type="component" value="Unassembled WGS sequence"/>
</dbReference>
<feature type="compositionally biased region" description="Polar residues" evidence="1">
    <location>
        <begin position="64"/>
        <end position="83"/>
    </location>
</feature>
<evidence type="ECO:0000256" key="1">
    <source>
        <dbReference type="SAM" id="MobiDB-lite"/>
    </source>
</evidence>
<dbReference type="EMBL" id="KQ993829">
    <property type="protein sequence ID" value="KZV48674.1"/>
    <property type="molecule type" value="Genomic_DNA"/>
</dbReference>
<gene>
    <name evidence="2" type="ORF">F511_22914</name>
</gene>
<accession>A0A2Z7CVG1</accession>
<organism evidence="2 3">
    <name type="scientific">Dorcoceras hygrometricum</name>
    <dbReference type="NCBI Taxonomy" id="472368"/>
    <lineage>
        <taxon>Eukaryota</taxon>
        <taxon>Viridiplantae</taxon>
        <taxon>Streptophyta</taxon>
        <taxon>Embryophyta</taxon>
        <taxon>Tracheophyta</taxon>
        <taxon>Spermatophyta</taxon>
        <taxon>Magnoliopsida</taxon>
        <taxon>eudicotyledons</taxon>
        <taxon>Gunneridae</taxon>
        <taxon>Pentapetalae</taxon>
        <taxon>asterids</taxon>
        <taxon>lamiids</taxon>
        <taxon>Lamiales</taxon>
        <taxon>Gesneriaceae</taxon>
        <taxon>Didymocarpoideae</taxon>
        <taxon>Trichosporeae</taxon>
        <taxon>Loxocarpinae</taxon>
        <taxon>Dorcoceras</taxon>
    </lineage>
</organism>
<evidence type="ECO:0000313" key="2">
    <source>
        <dbReference type="EMBL" id="KZV48674.1"/>
    </source>
</evidence>
<keyword evidence="3" id="KW-1185">Reference proteome</keyword>
<name>A0A2Z7CVG1_9LAMI</name>
<feature type="compositionally biased region" description="Basic and acidic residues" evidence="1">
    <location>
        <begin position="25"/>
        <end position="36"/>
    </location>
</feature>
<proteinExistence type="predicted"/>
<feature type="region of interest" description="Disordered" evidence="1">
    <location>
        <begin position="23"/>
        <end position="83"/>
    </location>
</feature>
<dbReference type="AlphaFoldDB" id="A0A2Z7CVG1"/>
<sequence>MGIDQLELHSVQIGYLKILQMGSTDPKDTKAGKEIRGSVSRSQLDGRHSNGSHHSNDSIGLFRHNTSVGQSQRGSKSGHQSINLSQDVLRATLQCRLRPPSKYQSQEQLKKNPAPLISFKTTARIDRNLEKKCSGEQ</sequence>
<evidence type="ECO:0000313" key="3">
    <source>
        <dbReference type="Proteomes" id="UP000250235"/>
    </source>
</evidence>
<reference evidence="2 3" key="1">
    <citation type="journal article" date="2015" name="Proc. Natl. Acad. Sci. U.S.A.">
        <title>The resurrection genome of Boea hygrometrica: A blueprint for survival of dehydration.</title>
        <authorList>
            <person name="Xiao L."/>
            <person name="Yang G."/>
            <person name="Zhang L."/>
            <person name="Yang X."/>
            <person name="Zhao S."/>
            <person name="Ji Z."/>
            <person name="Zhou Q."/>
            <person name="Hu M."/>
            <person name="Wang Y."/>
            <person name="Chen M."/>
            <person name="Xu Y."/>
            <person name="Jin H."/>
            <person name="Xiao X."/>
            <person name="Hu G."/>
            <person name="Bao F."/>
            <person name="Hu Y."/>
            <person name="Wan P."/>
            <person name="Li L."/>
            <person name="Deng X."/>
            <person name="Kuang T."/>
            <person name="Xiang C."/>
            <person name="Zhu J.K."/>
            <person name="Oliver M.J."/>
            <person name="He Y."/>
        </authorList>
    </citation>
    <scope>NUCLEOTIDE SEQUENCE [LARGE SCALE GENOMIC DNA]</scope>
    <source>
        <strain evidence="3">cv. XS01</strain>
    </source>
</reference>
<feature type="region of interest" description="Disordered" evidence="1">
    <location>
        <begin position="99"/>
        <end position="123"/>
    </location>
</feature>